<keyword evidence="11" id="KW-1185">Reference proteome</keyword>
<dbReference type="RefSeq" id="WP_008038184.1">
    <property type="nucleotide sequence ID" value="NZ_JH725147.1"/>
</dbReference>
<dbReference type="PATRIC" id="fig|1094558.3.peg.606"/>
<comment type="similarity">
    <text evidence="1 8">Belongs to the cytidylate kinase family. Type 1 subfamily.</text>
</comment>
<feature type="domain" description="Cytidylate kinase" evidence="9">
    <location>
        <begin position="6"/>
        <end position="201"/>
    </location>
</feature>
<dbReference type="GO" id="GO:0036431">
    <property type="term" value="F:dCMP kinase activity"/>
    <property type="evidence" value="ECO:0007669"/>
    <property type="project" value="InterPro"/>
</dbReference>
<evidence type="ECO:0000313" key="10">
    <source>
        <dbReference type="EMBL" id="EJF91216.1"/>
    </source>
</evidence>
<dbReference type="GO" id="GO:0005737">
    <property type="term" value="C:cytoplasm"/>
    <property type="evidence" value="ECO:0007669"/>
    <property type="project" value="UniProtKB-SubCell"/>
</dbReference>
<evidence type="ECO:0000256" key="5">
    <source>
        <dbReference type="ARBA" id="ARBA00022840"/>
    </source>
</evidence>
<dbReference type="EMBL" id="AIMB01000003">
    <property type="protein sequence ID" value="EJF91216.1"/>
    <property type="molecule type" value="Genomic_DNA"/>
</dbReference>
<reference evidence="10 11" key="1">
    <citation type="submission" date="2012-03" db="EMBL/GenBank/DDBJ databases">
        <title>The Genome Sequence of Bartonella tamiae Th239.</title>
        <authorList>
            <consortium name="The Broad Institute Genome Sequencing Platform"/>
            <consortium name="The Broad Institute Genome Sequencing Center for Infectious Disease"/>
            <person name="Feldgarden M."/>
            <person name="Kirby J."/>
            <person name="Kosoy M."/>
            <person name="Birtles R."/>
            <person name="Probert W.S."/>
            <person name="Chiaraviglio L."/>
            <person name="Young S.K."/>
            <person name="Zeng Q."/>
            <person name="Gargeya S."/>
            <person name="Fitzgerald M."/>
            <person name="Haas B."/>
            <person name="Abouelleil A."/>
            <person name="Alvarado L."/>
            <person name="Arachchi H.M."/>
            <person name="Berlin A."/>
            <person name="Chapman S.B."/>
            <person name="Gearin G."/>
            <person name="Goldberg J."/>
            <person name="Griggs A."/>
            <person name="Gujja S."/>
            <person name="Hansen M."/>
            <person name="Heiman D."/>
            <person name="Howarth C."/>
            <person name="Larimer J."/>
            <person name="Lui A."/>
            <person name="MacDonald P.J.P."/>
            <person name="McCowen C."/>
            <person name="Montmayeur A."/>
            <person name="Murphy C."/>
            <person name="Neiman D."/>
            <person name="Pearson M."/>
            <person name="Priest M."/>
            <person name="Roberts A."/>
            <person name="Saif S."/>
            <person name="Shea T."/>
            <person name="Sisk P."/>
            <person name="Stolte C."/>
            <person name="Sykes S."/>
            <person name="Wortman J."/>
            <person name="Nusbaum C."/>
            <person name="Birren B."/>
        </authorList>
    </citation>
    <scope>NUCLEOTIDE SEQUENCE [LARGE SCALE GENOMIC DNA]</scope>
    <source>
        <strain evidence="10 11">Th239</strain>
    </source>
</reference>
<evidence type="ECO:0000256" key="8">
    <source>
        <dbReference type="HAMAP-Rule" id="MF_00238"/>
    </source>
</evidence>
<dbReference type="OrthoDB" id="9807434at2"/>
<keyword evidence="2 8" id="KW-0808">Transferase</keyword>
<comment type="catalytic activity">
    <reaction evidence="7 8">
        <text>CMP + ATP = CDP + ADP</text>
        <dbReference type="Rhea" id="RHEA:11600"/>
        <dbReference type="ChEBI" id="CHEBI:30616"/>
        <dbReference type="ChEBI" id="CHEBI:58069"/>
        <dbReference type="ChEBI" id="CHEBI:60377"/>
        <dbReference type="ChEBI" id="CHEBI:456216"/>
        <dbReference type="EC" id="2.7.4.25"/>
    </reaction>
</comment>
<keyword evidence="5 8" id="KW-0067">ATP-binding</keyword>
<dbReference type="InterPro" id="IPR027417">
    <property type="entry name" value="P-loop_NTPase"/>
</dbReference>
<protein>
    <recommendedName>
        <fullName evidence="8">Cytidylate kinase</fullName>
        <shortName evidence="8">CK</shortName>
        <ecNumber evidence="8">2.7.4.25</ecNumber>
    </recommendedName>
    <alternativeName>
        <fullName evidence="8">Cytidine monophosphate kinase</fullName>
        <shortName evidence="8">CMP kinase</shortName>
    </alternativeName>
</protein>
<proteinExistence type="inferred from homology"/>
<evidence type="ECO:0000256" key="2">
    <source>
        <dbReference type="ARBA" id="ARBA00022679"/>
    </source>
</evidence>
<dbReference type="HOGENOM" id="CLU_079959_0_1_5"/>
<dbReference type="Pfam" id="PF02224">
    <property type="entry name" value="Cytidylate_kin"/>
    <property type="match status" value="1"/>
</dbReference>
<dbReference type="InterPro" id="IPR003136">
    <property type="entry name" value="Cytidylate_kin"/>
</dbReference>
<evidence type="ECO:0000256" key="3">
    <source>
        <dbReference type="ARBA" id="ARBA00022741"/>
    </source>
</evidence>
<dbReference type="Proteomes" id="UP000008952">
    <property type="component" value="Unassembled WGS sequence"/>
</dbReference>
<dbReference type="HAMAP" id="MF_00238">
    <property type="entry name" value="Cytidyl_kinase_type1"/>
    <property type="match status" value="1"/>
</dbReference>
<dbReference type="SUPFAM" id="SSF52540">
    <property type="entry name" value="P-loop containing nucleoside triphosphate hydrolases"/>
    <property type="match status" value="1"/>
</dbReference>
<comment type="caution">
    <text evidence="10">The sequence shown here is derived from an EMBL/GenBank/DDBJ whole genome shotgun (WGS) entry which is preliminary data.</text>
</comment>
<feature type="binding site" evidence="8">
    <location>
        <begin position="10"/>
        <end position="18"/>
    </location>
    <ligand>
        <name>ATP</name>
        <dbReference type="ChEBI" id="CHEBI:30616"/>
    </ligand>
</feature>
<dbReference type="GO" id="GO:0036430">
    <property type="term" value="F:CMP kinase activity"/>
    <property type="evidence" value="ECO:0007669"/>
    <property type="project" value="RHEA"/>
</dbReference>
<dbReference type="eggNOG" id="COG0283">
    <property type="taxonomic scope" value="Bacteria"/>
</dbReference>
<evidence type="ECO:0000313" key="11">
    <source>
        <dbReference type="Proteomes" id="UP000008952"/>
    </source>
</evidence>
<keyword evidence="8" id="KW-0963">Cytoplasm</keyword>
<dbReference type="CDD" id="cd02020">
    <property type="entry name" value="CMPK"/>
    <property type="match status" value="1"/>
</dbReference>
<evidence type="ECO:0000256" key="7">
    <source>
        <dbReference type="ARBA" id="ARBA00048478"/>
    </source>
</evidence>
<sequence length="215" mass="24130">MSTFVIAIDGPAASGKGTLARKIADHYHFRYLDTGLTYRAVADVLMRENIALDDEESLVEIAHHLDFSALDRTHLSDHKIGEVASKIAVFKKLRQTLVHLQRQFAQSNDGVVLDGRDIGTVVCPDANVKLYISASAEIRAQRRYKELRSKGFQANYDNILADLKKRDERDMNRIEGPLKPADDAHLLDTTKLSIEAVFEDACLLIDPLYHVVCEI</sequence>
<dbReference type="Gene3D" id="3.40.50.300">
    <property type="entry name" value="P-loop containing nucleotide triphosphate hydrolases"/>
    <property type="match status" value="1"/>
</dbReference>
<evidence type="ECO:0000259" key="9">
    <source>
        <dbReference type="Pfam" id="PF02224"/>
    </source>
</evidence>
<dbReference type="GO" id="GO:0005524">
    <property type="term" value="F:ATP binding"/>
    <property type="evidence" value="ECO:0007669"/>
    <property type="project" value="UniProtKB-UniRule"/>
</dbReference>
<dbReference type="NCBIfam" id="TIGR00017">
    <property type="entry name" value="cmk"/>
    <property type="match status" value="1"/>
</dbReference>
<comment type="subcellular location">
    <subcellularLocation>
        <location evidence="8">Cytoplasm</location>
    </subcellularLocation>
</comment>
<evidence type="ECO:0000256" key="4">
    <source>
        <dbReference type="ARBA" id="ARBA00022777"/>
    </source>
</evidence>
<dbReference type="GO" id="GO:0006220">
    <property type="term" value="P:pyrimidine nucleotide metabolic process"/>
    <property type="evidence" value="ECO:0007669"/>
    <property type="project" value="UniProtKB-UniRule"/>
</dbReference>
<accession>J0QYM8</accession>
<gene>
    <name evidence="8" type="primary">cmk</name>
    <name evidence="10" type="ORF">ME5_00548</name>
</gene>
<dbReference type="STRING" id="1094558.ME5_00548"/>
<dbReference type="AlphaFoldDB" id="J0QYM8"/>
<keyword evidence="4 8" id="KW-0418">Kinase</keyword>
<evidence type="ECO:0000256" key="1">
    <source>
        <dbReference type="ARBA" id="ARBA00009427"/>
    </source>
</evidence>
<name>J0QYM8_9HYPH</name>
<evidence type="ECO:0000256" key="6">
    <source>
        <dbReference type="ARBA" id="ARBA00047615"/>
    </source>
</evidence>
<keyword evidence="3 8" id="KW-0547">Nucleotide-binding</keyword>
<comment type="catalytic activity">
    <reaction evidence="6 8">
        <text>dCMP + ATP = dCDP + ADP</text>
        <dbReference type="Rhea" id="RHEA:25094"/>
        <dbReference type="ChEBI" id="CHEBI:30616"/>
        <dbReference type="ChEBI" id="CHEBI:57566"/>
        <dbReference type="ChEBI" id="CHEBI:58593"/>
        <dbReference type="ChEBI" id="CHEBI:456216"/>
        <dbReference type="EC" id="2.7.4.25"/>
    </reaction>
</comment>
<dbReference type="EC" id="2.7.4.25" evidence="8"/>
<organism evidence="10 11">
    <name type="scientific">Bartonella tamiae Th239</name>
    <dbReference type="NCBI Taxonomy" id="1094558"/>
    <lineage>
        <taxon>Bacteria</taxon>
        <taxon>Pseudomonadati</taxon>
        <taxon>Pseudomonadota</taxon>
        <taxon>Alphaproteobacteria</taxon>
        <taxon>Hyphomicrobiales</taxon>
        <taxon>Bartonellaceae</taxon>
        <taxon>Bartonella</taxon>
    </lineage>
</organism>
<dbReference type="InterPro" id="IPR011994">
    <property type="entry name" value="Cytidylate_kinase_dom"/>
</dbReference>